<evidence type="ECO:0000259" key="3">
    <source>
        <dbReference type="Pfam" id="PF00685"/>
    </source>
</evidence>
<dbReference type="SUPFAM" id="SSF52540">
    <property type="entry name" value="P-loop containing nucleoside triphosphate hydrolases"/>
    <property type="match status" value="1"/>
</dbReference>
<evidence type="ECO:0000313" key="5">
    <source>
        <dbReference type="Proteomes" id="UP001292094"/>
    </source>
</evidence>
<feature type="domain" description="Sulfotransferase" evidence="3">
    <location>
        <begin position="215"/>
        <end position="313"/>
    </location>
</feature>
<feature type="chain" id="PRO_5041956202" description="Sulfotransferase domain-containing protein" evidence="2">
    <location>
        <begin position="22"/>
        <end position="339"/>
    </location>
</feature>
<dbReference type="InterPro" id="IPR051589">
    <property type="entry name" value="Sialate-O-sulfotransferase"/>
</dbReference>
<accession>A0AAE1PUC7</accession>
<dbReference type="PANTHER" id="PTHR45964">
    <property type="entry name" value="WSCD FAMILY MEMBER CG9164"/>
    <property type="match status" value="1"/>
</dbReference>
<dbReference type="EMBL" id="JAWZYT010001156">
    <property type="protein sequence ID" value="KAK4315045.1"/>
    <property type="molecule type" value="Genomic_DNA"/>
</dbReference>
<dbReference type="Proteomes" id="UP001292094">
    <property type="component" value="Unassembled WGS sequence"/>
</dbReference>
<name>A0AAE1PUC7_9EUCA</name>
<sequence>MVVTGMMMVLVLVITPDFHQRLSTGFYSRHYDPTYSQFVMQSLDNPGVFLAEVSEDVEEEEEEVVAEEGRSPVKREAIGNYNNYSVPAPSNIEYVRVLLDYGRPQHQPWGGQGSGCGGLRVGFARRLSLPRTALASFPGSGNTWLRYLLQGATGLFTGSVYIDRELAAKGFYGENEVPECGCTIVVKTNGYCLSGLPPDSGKRLRDVAKFQGRGVLLLRNPYDTLIAYRNYLSAGHLGVAPPAAFRGPDWAKFVRTQMEVWQGYAEDWITKSKSVLVVHYEHLLQDPRRELIRLLRFLRLKLEHRRLHCVLANLNGVFRRATPHNTVTDSRELYFFMSQ</sequence>
<keyword evidence="2" id="KW-0732">Signal</keyword>
<dbReference type="Gene3D" id="3.40.50.300">
    <property type="entry name" value="P-loop containing nucleotide triphosphate hydrolases"/>
    <property type="match status" value="1"/>
</dbReference>
<keyword evidence="5" id="KW-1185">Reference proteome</keyword>
<dbReference type="PANTHER" id="PTHR45964:SF9">
    <property type="entry name" value="SULFOTRANSFERASE"/>
    <property type="match status" value="1"/>
</dbReference>
<evidence type="ECO:0000256" key="2">
    <source>
        <dbReference type="SAM" id="SignalP"/>
    </source>
</evidence>
<dbReference type="InterPro" id="IPR027417">
    <property type="entry name" value="P-loop_NTPase"/>
</dbReference>
<comment type="caution">
    <text evidence="4">The sequence shown here is derived from an EMBL/GenBank/DDBJ whole genome shotgun (WGS) entry which is preliminary data.</text>
</comment>
<dbReference type="Pfam" id="PF00685">
    <property type="entry name" value="Sulfotransfer_1"/>
    <property type="match status" value="1"/>
</dbReference>
<feature type="signal peptide" evidence="2">
    <location>
        <begin position="1"/>
        <end position="21"/>
    </location>
</feature>
<organism evidence="4 5">
    <name type="scientific">Petrolisthes manimaculis</name>
    <dbReference type="NCBI Taxonomy" id="1843537"/>
    <lineage>
        <taxon>Eukaryota</taxon>
        <taxon>Metazoa</taxon>
        <taxon>Ecdysozoa</taxon>
        <taxon>Arthropoda</taxon>
        <taxon>Crustacea</taxon>
        <taxon>Multicrustacea</taxon>
        <taxon>Malacostraca</taxon>
        <taxon>Eumalacostraca</taxon>
        <taxon>Eucarida</taxon>
        <taxon>Decapoda</taxon>
        <taxon>Pleocyemata</taxon>
        <taxon>Anomura</taxon>
        <taxon>Galatheoidea</taxon>
        <taxon>Porcellanidae</taxon>
        <taxon>Petrolisthes</taxon>
    </lineage>
</organism>
<evidence type="ECO:0000256" key="1">
    <source>
        <dbReference type="ARBA" id="ARBA00010236"/>
    </source>
</evidence>
<comment type="similarity">
    <text evidence="1">Belongs to the WSCD family.</text>
</comment>
<proteinExistence type="inferred from homology"/>
<dbReference type="GO" id="GO:0008146">
    <property type="term" value="F:sulfotransferase activity"/>
    <property type="evidence" value="ECO:0007669"/>
    <property type="project" value="InterPro"/>
</dbReference>
<gene>
    <name evidence="4" type="ORF">Pmani_013716</name>
</gene>
<dbReference type="InterPro" id="IPR000863">
    <property type="entry name" value="Sulfotransferase_dom"/>
</dbReference>
<dbReference type="AlphaFoldDB" id="A0AAE1PUC7"/>
<evidence type="ECO:0000313" key="4">
    <source>
        <dbReference type="EMBL" id="KAK4315045.1"/>
    </source>
</evidence>
<protein>
    <recommendedName>
        <fullName evidence="3">Sulfotransferase domain-containing protein</fullName>
    </recommendedName>
</protein>
<reference evidence="4" key="1">
    <citation type="submission" date="2023-11" db="EMBL/GenBank/DDBJ databases">
        <title>Genome assemblies of two species of porcelain crab, Petrolisthes cinctipes and Petrolisthes manimaculis (Anomura: Porcellanidae).</title>
        <authorList>
            <person name="Angst P."/>
        </authorList>
    </citation>
    <scope>NUCLEOTIDE SEQUENCE</scope>
    <source>
        <strain evidence="4">PB745_02</strain>
        <tissue evidence="4">Gill</tissue>
    </source>
</reference>